<gene>
    <name evidence="2" type="ORF">rCG_40272</name>
</gene>
<dbReference type="EMBL" id="CH473956">
    <property type="protein sequence ID" value="EDM18297.1"/>
    <property type="molecule type" value="Genomic_DNA"/>
</dbReference>
<dbReference type="Proteomes" id="UP000234681">
    <property type="component" value="Chromosome 1"/>
</dbReference>
<accession>A6I6T4</accession>
<reference evidence="2 3" key="1">
    <citation type="submission" date="2005-09" db="EMBL/GenBank/DDBJ databases">
        <authorList>
            <person name="Mural R.J."/>
            <person name="Li P.W."/>
            <person name="Adams M.D."/>
            <person name="Amanatides P.G."/>
            <person name="Baden-Tillson H."/>
            <person name="Barnstead M."/>
            <person name="Chin S.H."/>
            <person name="Dew I."/>
            <person name="Evans C.A."/>
            <person name="Ferriera S."/>
            <person name="Flanigan M."/>
            <person name="Fosler C."/>
            <person name="Glodek A."/>
            <person name="Gu Z."/>
            <person name="Holt R.A."/>
            <person name="Jennings D."/>
            <person name="Kraft C.L."/>
            <person name="Lu F."/>
            <person name="Nguyen T."/>
            <person name="Nusskern D.R."/>
            <person name="Pfannkoch C.M."/>
            <person name="Sitter C."/>
            <person name="Sutton G.G."/>
            <person name="Venter J.C."/>
            <person name="Wang Z."/>
            <person name="Woodage T."/>
            <person name="Zheng X.H."/>
            <person name="Zhong F."/>
        </authorList>
    </citation>
    <scope>NUCLEOTIDE SEQUENCE [LARGE SCALE GENOMIC DNA]</scope>
    <source>
        <strain>BN</strain>
        <strain evidence="3">Sprague-Dawley</strain>
    </source>
</reference>
<feature type="region of interest" description="Disordered" evidence="1">
    <location>
        <begin position="27"/>
        <end position="47"/>
    </location>
</feature>
<dbReference type="AlphaFoldDB" id="A6I6T4"/>
<protein>
    <submittedName>
        <fullName evidence="2">RCG40272, isoform CRA_d</fullName>
    </submittedName>
</protein>
<proteinExistence type="predicted"/>
<evidence type="ECO:0000313" key="2">
    <source>
        <dbReference type="EMBL" id="EDM18297.1"/>
    </source>
</evidence>
<evidence type="ECO:0000256" key="1">
    <source>
        <dbReference type="SAM" id="MobiDB-lite"/>
    </source>
</evidence>
<evidence type="ECO:0000313" key="3">
    <source>
        <dbReference type="Proteomes" id="UP000234681"/>
    </source>
</evidence>
<organism evidence="2 3">
    <name type="scientific">Rattus norvegicus</name>
    <name type="common">Rat</name>
    <dbReference type="NCBI Taxonomy" id="10116"/>
    <lineage>
        <taxon>Eukaryota</taxon>
        <taxon>Metazoa</taxon>
        <taxon>Chordata</taxon>
        <taxon>Craniata</taxon>
        <taxon>Vertebrata</taxon>
        <taxon>Euteleostomi</taxon>
        <taxon>Mammalia</taxon>
        <taxon>Eutheria</taxon>
        <taxon>Euarchontoglires</taxon>
        <taxon>Glires</taxon>
        <taxon>Rodentia</taxon>
        <taxon>Myomorpha</taxon>
        <taxon>Muroidea</taxon>
        <taxon>Muridae</taxon>
        <taxon>Murinae</taxon>
        <taxon>Rattus</taxon>
    </lineage>
</organism>
<sequence length="47" mass="4962">MYFPTAMTWYAGTTSSSVATMTRRSGFGTAGAHTASRSSLYRAGLPP</sequence>
<name>A6I6T4_RAT</name>